<feature type="transmembrane region" description="Helical" evidence="1">
    <location>
        <begin position="225"/>
        <end position="244"/>
    </location>
</feature>
<feature type="transmembrane region" description="Helical" evidence="1">
    <location>
        <begin position="91"/>
        <end position="108"/>
    </location>
</feature>
<reference evidence="3 4" key="1">
    <citation type="journal article" date="2013" name="Genome Announc.">
        <title>Draft Genome Sequence of Strain JLT2015T, Belonging to the Family Sphingomonadaceae of the Alphaproteobacteria.</title>
        <authorList>
            <person name="Tang K."/>
            <person name="Liu K."/>
            <person name="Li S."/>
            <person name="Jiao N."/>
        </authorList>
    </citation>
    <scope>NUCLEOTIDE SEQUENCE [LARGE SCALE GENOMIC DNA]</scope>
    <source>
        <strain evidence="3 4">JLT2015</strain>
    </source>
</reference>
<name>M2TQ52_9SPHN</name>
<keyword evidence="1" id="KW-0472">Membrane</keyword>
<comment type="caution">
    <text evidence="3">The sequence shown here is derived from an EMBL/GenBank/DDBJ whole genome shotgun (WGS) entry which is preliminary data.</text>
</comment>
<feature type="domain" description="DUF1206" evidence="2">
    <location>
        <begin position="13"/>
        <end position="74"/>
    </location>
</feature>
<feature type="domain" description="DUF1206" evidence="2">
    <location>
        <begin position="91"/>
        <end position="162"/>
    </location>
</feature>
<evidence type="ECO:0000313" key="4">
    <source>
        <dbReference type="Proteomes" id="UP000011717"/>
    </source>
</evidence>
<evidence type="ECO:0000313" key="3">
    <source>
        <dbReference type="EMBL" id="EMD83876.1"/>
    </source>
</evidence>
<evidence type="ECO:0000259" key="2">
    <source>
        <dbReference type="Pfam" id="PF06724"/>
    </source>
</evidence>
<keyword evidence="4" id="KW-1185">Reference proteome</keyword>
<gene>
    <name evidence="3" type="ORF">C725_0848</name>
</gene>
<dbReference type="Proteomes" id="UP000011717">
    <property type="component" value="Unassembled WGS sequence"/>
</dbReference>
<dbReference type="Pfam" id="PF06724">
    <property type="entry name" value="DUF1206"/>
    <property type="match status" value="3"/>
</dbReference>
<feature type="transmembrane region" description="Helical" evidence="1">
    <location>
        <begin position="50"/>
        <end position="71"/>
    </location>
</feature>
<feature type="transmembrane region" description="Helical" evidence="1">
    <location>
        <begin position="12"/>
        <end position="30"/>
    </location>
</feature>
<keyword evidence="1" id="KW-0812">Transmembrane</keyword>
<evidence type="ECO:0000256" key="1">
    <source>
        <dbReference type="SAM" id="Phobius"/>
    </source>
</evidence>
<dbReference type="EMBL" id="AMRV01000002">
    <property type="protein sequence ID" value="EMD83876.1"/>
    <property type="molecule type" value="Genomic_DNA"/>
</dbReference>
<dbReference type="InterPro" id="IPR009597">
    <property type="entry name" value="DUF1206"/>
</dbReference>
<dbReference type="OrthoDB" id="5702018at2"/>
<accession>M2TQ52</accession>
<protein>
    <recommendedName>
        <fullName evidence="2">DUF1206 domain-containing protein</fullName>
    </recommendedName>
</protein>
<feature type="domain" description="DUF1206" evidence="2">
    <location>
        <begin position="183"/>
        <end position="249"/>
    </location>
</feature>
<proteinExistence type="predicted"/>
<feature type="transmembrane region" description="Helical" evidence="1">
    <location>
        <begin position="140"/>
        <end position="157"/>
    </location>
</feature>
<dbReference type="AlphaFoldDB" id="M2TQ52"/>
<keyword evidence="1" id="KW-1133">Transmembrane helix</keyword>
<dbReference type="RefSeq" id="WP_008600364.1">
    <property type="nucleotide sequence ID" value="NZ_AMRV01000002.1"/>
</dbReference>
<sequence>MERITRLQTFARLGFLARAVVYILLGYFALTTAGSPGPTGILAEIKDAPAGTALLALVGLGLVGYGIYRLYGAAIGLDAHGTGAKAVGERIGHAASGLAHLFLAYVALKGAFGDSGGPAGGGQQTGEAAGTVAAMPGGDILLYLVGLGFLLAALSQAKKAYTAHFMAELDPDVPRLAEPIGRVGFGARAIVFLVIGWQILSHMLAGRPEAVGGIEQALTSLRDTGWLFTLVAIGLLLFGVYSLVMARYRTIRDDDIIARLKAQVR</sequence>
<feature type="transmembrane region" description="Helical" evidence="1">
    <location>
        <begin position="185"/>
        <end position="205"/>
    </location>
</feature>
<organism evidence="3 4">
    <name type="scientific">Pacificimonas flava</name>
    <dbReference type="NCBI Taxonomy" id="1234595"/>
    <lineage>
        <taxon>Bacteria</taxon>
        <taxon>Pseudomonadati</taxon>
        <taxon>Pseudomonadota</taxon>
        <taxon>Alphaproteobacteria</taxon>
        <taxon>Sphingomonadales</taxon>
        <taxon>Sphingosinicellaceae</taxon>
        <taxon>Pacificimonas</taxon>
    </lineage>
</organism>